<dbReference type="Proteomes" id="UP000076420">
    <property type="component" value="Unassembled WGS sequence"/>
</dbReference>
<evidence type="ECO:0000313" key="13">
    <source>
        <dbReference type="Proteomes" id="UP000076420"/>
    </source>
</evidence>
<dbReference type="Gene3D" id="3.40.50.1260">
    <property type="entry name" value="Phosphoglycerate kinase, N-terminal domain"/>
    <property type="match status" value="1"/>
</dbReference>
<dbReference type="Pfam" id="PF00162">
    <property type="entry name" value="PGK"/>
    <property type="match status" value="1"/>
</dbReference>
<organism evidence="12 13">
    <name type="scientific">Biomphalaria glabrata</name>
    <name type="common">Bloodfluke planorb</name>
    <name type="synonym">Freshwater snail</name>
    <dbReference type="NCBI Taxonomy" id="6526"/>
    <lineage>
        <taxon>Eukaryota</taxon>
        <taxon>Metazoa</taxon>
        <taxon>Spiralia</taxon>
        <taxon>Lophotrochozoa</taxon>
        <taxon>Mollusca</taxon>
        <taxon>Gastropoda</taxon>
        <taxon>Heterobranchia</taxon>
        <taxon>Euthyneura</taxon>
        <taxon>Panpulmonata</taxon>
        <taxon>Hygrophila</taxon>
        <taxon>Lymnaeoidea</taxon>
        <taxon>Planorbidae</taxon>
        <taxon>Biomphalaria</taxon>
    </lineage>
</organism>
<comment type="cofactor">
    <cofactor evidence="2">
        <name>Mg(2+)</name>
        <dbReference type="ChEBI" id="CHEBI:18420"/>
    </cofactor>
</comment>
<evidence type="ECO:0000256" key="11">
    <source>
        <dbReference type="RuleBase" id="RU000696"/>
    </source>
</evidence>
<accession>A0A2C9LFA5</accession>
<dbReference type="STRING" id="6526.A0A2C9LFA5"/>
<evidence type="ECO:0000256" key="8">
    <source>
        <dbReference type="ARBA" id="ARBA00022840"/>
    </source>
</evidence>
<evidence type="ECO:0000313" key="12">
    <source>
        <dbReference type="EnsemblMetazoa" id="BGLB030536-PA"/>
    </source>
</evidence>
<evidence type="ECO:0000256" key="2">
    <source>
        <dbReference type="ARBA" id="ARBA00001946"/>
    </source>
</evidence>
<reference evidence="12" key="1">
    <citation type="submission" date="2020-05" db="UniProtKB">
        <authorList>
            <consortium name="EnsemblMetazoa"/>
        </authorList>
    </citation>
    <scope>IDENTIFICATION</scope>
    <source>
        <strain evidence="12">BB02</strain>
    </source>
</reference>
<evidence type="ECO:0000256" key="6">
    <source>
        <dbReference type="ARBA" id="ARBA00022741"/>
    </source>
</evidence>
<evidence type="ECO:0000256" key="4">
    <source>
        <dbReference type="ARBA" id="ARBA00013061"/>
    </source>
</evidence>
<comment type="similarity">
    <text evidence="3 10">Belongs to the phosphoglycerate kinase family.</text>
</comment>
<comment type="pathway">
    <text evidence="10">Carbohydrate degradation; glycolysis; pyruvate from D-glyceraldehyde 3-phosphate: step 2/5.</text>
</comment>
<evidence type="ECO:0000256" key="10">
    <source>
        <dbReference type="RuleBase" id="RU000532"/>
    </source>
</evidence>
<evidence type="ECO:0000256" key="7">
    <source>
        <dbReference type="ARBA" id="ARBA00022777"/>
    </source>
</evidence>
<proteinExistence type="inferred from homology"/>
<dbReference type="PANTHER" id="PTHR11406:SF23">
    <property type="entry name" value="PHOSPHOGLYCERATE KINASE 1, CHLOROPLASTIC-RELATED"/>
    <property type="match status" value="1"/>
</dbReference>
<dbReference type="GO" id="GO:0006094">
    <property type="term" value="P:gluconeogenesis"/>
    <property type="evidence" value="ECO:0007669"/>
    <property type="project" value="TreeGrafter"/>
</dbReference>
<keyword evidence="8" id="KW-0067">ATP-binding</keyword>
<keyword evidence="7 10" id="KW-0418">Kinase</keyword>
<dbReference type="EnsemblMetazoa" id="BGLB030536-RA">
    <property type="protein sequence ID" value="BGLB030536-PA"/>
    <property type="gene ID" value="BGLB030536"/>
</dbReference>
<keyword evidence="9" id="KW-0460">Magnesium</keyword>
<evidence type="ECO:0000256" key="1">
    <source>
        <dbReference type="ARBA" id="ARBA00000642"/>
    </source>
</evidence>
<dbReference type="GO" id="GO:0005524">
    <property type="term" value="F:ATP binding"/>
    <property type="evidence" value="ECO:0007669"/>
    <property type="project" value="UniProtKB-KW"/>
</dbReference>
<comment type="subunit">
    <text evidence="11">Monomer.</text>
</comment>
<dbReference type="InterPro" id="IPR015824">
    <property type="entry name" value="Phosphoglycerate_kinase_N"/>
</dbReference>
<dbReference type="PANTHER" id="PTHR11406">
    <property type="entry name" value="PHOSPHOGLYCERATE KINASE"/>
    <property type="match status" value="1"/>
</dbReference>
<dbReference type="GO" id="GO:0005829">
    <property type="term" value="C:cytosol"/>
    <property type="evidence" value="ECO:0007669"/>
    <property type="project" value="TreeGrafter"/>
</dbReference>
<dbReference type="EC" id="2.7.2.3" evidence="4 10"/>
<dbReference type="KEGG" id="bgt:106050111"/>
<comment type="catalytic activity">
    <reaction evidence="1 10">
        <text>(2R)-3-phosphoglycerate + ATP = (2R)-3-phospho-glyceroyl phosphate + ADP</text>
        <dbReference type="Rhea" id="RHEA:14801"/>
        <dbReference type="ChEBI" id="CHEBI:30616"/>
        <dbReference type="ChEBI" id="CHEBI:57604"/>
        <dbReference type="ChEBI" id="CHEBI:58272"/>
        <dbReference type="ChEBI" id="CHEBI:456216"/>
        <dbReference type="EC" id="2.7.2.3"/>
    </reaction>
</comment>
<keyword evidence="5 10" id="KW-0808">Transferase</keyword>
<evidence type="ECO:0000256" key="9">
    <source>
        <dbReference type="ARBA" id="ARBA00022842"/>
    </source>
</evidence>
<dbReference type="InterPro" id="IPR001576">
    <property type="entry name" value="Phosphoglycerate_kinase"/>
</dbReference>
<sequence length="164" mass="18244">MALEVLNCKPPGRLTNILAADSGEFTDQRVLVKADLNLDVEESGQVRDPFPLRQLIPLIKFLQRKGARSITLIGYRGEACGVPDEKYSLAPLKEVLETVLDQPVVFIPEGVSDAADIAIRSQEPGRVLLLENIRFHPEEIGVKELPGGLKIKVSYDALNDYRYF</sequence>
<dbReference type="GO" id="GO:0043531">
    <property type="term" value="F:ADP binding"/>
    <property type="evidence" value="ECO:0007669"/>
    <property type="project" value="TreeGrafter"/>
</dbReference>
<dbReference type="GO" id="GO:0004618">
    <property type="term" value="F:phosphoglycerate kinase activity"/>
    <property type="evidence" value="ECO:0007669"/>
    <property type="project" value="UniProtKB-EC"/>
</dbReference>
<dbReference type="SUPFAM" id="SSF53748">
    <property type="entry name" value="Phosphoglycerate kinase"/>
    <property type="match status" value="1"/>
</dbReference>
<dbReference type="VEuPathDB" id="VectorBase:BGLB030536"/>
<gene>
    <name evidence="12" type="primary">106050111</name>
</gene>
<evidence type="ECO:0000256" key="5">
    <source>
        <dbReference type="ARBA" id="ARBA00022679"/>
    </source>
</evidence>
<dbReference type="AlphaFoldDB" id="A0A2C9LFA5"/>
<dbReference type="UniPathway" id="UPA00109">
    <property type="reaction ID" value="UER00185"/>
</dbReference>
<protein>
    <recommendedName>
        <fullName evidence="4 10">Phosphoglycerate kinase</fullName>
        <ecNumber evidence="4 10">2.7.2.3</ecNumber>
    </recommendedName>
</protein>
<keyword evidence="6" id="KW-0547">Nucleotide-binding</keyword>
<evidence type="ECO:0000256" key="3">
    <source>
        <dbReference type="ARBA" id="ARBA00008982"/>
    </source>
</evidence>
<dbReference type="InterPro" id="IPR036043">
    <property type="entry name" value="Phosphoglycerate_kinase_sf"/>
</dbReference>
<dbReference type="PRINTS" id="PR00477">
    <property type="entry name" value="PHGLYCKINASE"/>
</dbReference>
<dbReference type="GO" id="GO:0006096">
    <property type="term" value="P:glycolytic process"/>
    <property type="evidence" value="ECO:0007669"/>
    <property type="project" value="UniProtKB-UniPathway"/>
</dbReference>
<name>A0A2C9LFA5_BIOGL</name>
<dbReference type="VEuPathDB" id="VectorBase:BGLAX_026871"/>